<gene>
    <name evidence="3" type="ORF">S40285_10826</name>
</gene>
<evidence type="ECO:0000313" key="3">
    <source>
        <dbReference type="EMBL" id="KFA66592.1"/>
    </source>
</evidence>
<name>A0A084QRK7_STAC4</name>
<dbReference type="Proteomes" id="UP000028524">
    <property type="component" value="Unassembled WGS sequence"/>
</dbReference>
<dbReference type="EMBL" id="KL660425">
    <property type="protein sequence ID" value="KFA66592.1"/>
    <property type="molecule type" value="Genomic_DNA"/>
</dbReference>
<feature type="region of interest" description="Disordered" evidence="1">
    <location>
        <begin position="238"/>
        <end position="280"/>
    </location>
</feature>
<keyword evidence="2" id="KW-0812">Transmembrane</keyword>
<keyword evidence="2" id="KW-0472">Membrane</keyword>
<feature type="transmembrane region" description="Helical" evidence="2">
    <location>
        <begin position="215"/>
        <end position="233"/>
    </location>
</feature>
<feature type="transmembrane region" description="Helical" evidence="2">
    <location>
        <begin position="171"/>
        <end position="195"/>
    </location>
</feature>
<dbReference type="OMA" id="CAASECN"/>
<organism evidence="3 4">
    <name type="scientific">Stachybotrys chlorohalonatus (strain IBT 40285)</name>
    <dbReference type="NCBI Taxonomy" id="1283841"/>
    <lineage>
        <taxon>Eukaryota</taxon>
        <taxon>Fungi</taxon>
        <taxon>Dikarya</taxon>
        <taxon>Ascomycota</taxon>
        <taxon>Pezizomycotina</taxon>
        <taxon>Sordariomycetes</taxon>
        <taxon>Hypocreomycetidae</taxon>
        <taxon>Hypocreales</taxon>
        <taxon>Stachybotryaceae</taxon>
        <taxon>Stachybotrys</taxon>
    </lineage>
</organism>
<dbReference type="InParanoid" id="A0A084QRK7"/>
<keyword evidence="2" id="KW-1133">Transmembrane helix</keyword>
<dbReference type="AlphaFoldDB" id="A0A084QRK7"/>
<evidence type="ECO:0000256" key="1">
    <source>
        <dbReference type="SAM" id="MobiDB-lite"/>
    </source>
</evidence>
<evidence type="ECO:0000256" key="2">
    <source>
        <dbReference type="SAM" id="Phobius"/>
    </source>
</evidence>
<proteinExistence type="predicted"/>
<accession>A0A084QRK7</accession>
<evidence type="ECO:0000313" key="4">
    <source>
        <dbReference type="Proteomes" id="UP000028524"/>
    </source>
</evidence>
<reference evidence="3 4" key="1">
    <citation type="journal article" date="2014" name="BMC Genomics">
        <title>Comparative genome sequencing reveals chemotype-specific gene clusters in the toxigenic black mold Stachybotrys.</title>
        <authorList>
            <person name="Semeiks J."/>
            <person name="Borek D."/>
            <person name="Otwinowski Z."/>
            <person name="Grishin N.V."/>
        </authorList>
    </citation>
    <scope>NUCLEOTIDE SEQUENCE [LARGE SCALE GENOMIC DNA]</scope>
    <source>
        <strain evidence="3 4">IBT 40285</strain>
    </source>
</reference>
<sequence>MLMNWKTAVLPSLYLASVLVLISFSGRLLANRENEKIGLVVLHLNWRNNRRDLLGSVQSMALQATEVGDRVSTLLPDMTGAAGVAASRVTAAVSNAITEASSLESFTLDELFASNYTVGTRYACAASECNQVPSLEVVLCFGLAMAIVSTVAFALAFFLPFMRLVSLGCSMLAMIFFIVLAASVVFITETALLLADSTSLQVEKGDVFAGSLWNLASAIVMAFSAAGMVFIPLRRASKPKTREDVQTSSEKAPESRMVPTWARRPARQISQPVEPIDSSK</sequence>
<dbReference type="OrthoDB" id="10355673at2759"/>
<dbReference type="HOGENOM" id="CLU_994581_0_0_1"/>
<keyword evidence="4" id="KW-1185">Reference proteome</keyword>
<protein>
    <submittedName>
        <fullName evidence="3">Uncharacterized protein</fullName>
    </submittedName>
</protein>
<feature type="transmembrane region" description="Helical" evidence="2">
    <location>
        <begin position="135"/>
        <end position="159"/>
    </location>
</feature>